<dbReference type="InterPro" id="IPR036291">
    <property type="entry name" value="NAD(P)-bd_dom_sf"/>
</dbReference>
<dbReference type="SUPFAM" id="SSF51735">
    <property type="entry name" value="NAD(P)-binding Rossmann-fold domains"/>
    <property type="match status" value="1"/>
</dbReference>
<feature type="domain" description="Gfo/Idh/MocA-like oxidoreductase N-terminal" evidence="1">
    <location>
        <begin position="6"/>
        <end position="117"/>
    </location>
</feature>
<gene>
    <name evidence="3" type="primary">ligC_1</name>
    <name evidence="3" type="ORF">PFRI_14620</name>
</gene>
<organism evidence="3 4">
    <name type="scientific">Planktotalea frisia</name>
    <dbReference type="NCBI Taxonomy" id="696762"/>
    <lineage>
        <taxon>Bacteria</taxon>
        <taxon>Pseudomonadati</taxon>
        <taxon>Pseudomonadota</taxon>
        <taxon>Alphaproteobacteria</taxon>
        <taxon>Rhodobacterales</taxon>
        <taxon>Paracoccaceae</taxon>
        <taxon>Planktotalea</taxon>
    </lineage>
</organism>
<feature type="domain" description="GFO/IDH/MocA-like oxidoreductase" evidence="2">
    <location>
        <begin position="125"/>
        <end position="261"/>
    </location>
</feature>
<dbReference type="Proteomes" id="UP000184514">
    <property type="component" value="Unassembled WGS sequence"/>
</dbReference>
<dbReference type="Gene3D" id="3.30.360.10">
    <property type="entry name" value="Dihydrodipicolinate Reductase, domain 2"/>
    <property type="match status" value="1"/>
</dbReference>
<dbReference type="EC" id="1.1.1.312" evidence="3"/>
<evidence type="ECO:0000259" key="1">
    <source>
        <dbReference type="Pfam" id="PF01408"/>
    </source>
</evidence>
<keyword evidence="3" id="KW-0560">Oxidoreductase</keyword>
<comment type="caution">
    <text evidence="3">The sequence shown here is derived from an EMBL/GenBank/DDBJ whole genome shotgun (WGS) entry which is preliminary data.</text>
</comment>
<dbReference type="Pfam" id="PF22725">
    <property type="entry name" value="GFO_IDH_MocA_C3"/>
    <property type="match status" value="1"/>
</dbReference>
<dbReference type="SUPFAM" id="SSF55347">
    <property type="entry name" value="Glyceraldehyde-3-phosphate dehydrogenase-like, C-terminal domain"/>
    <property type="match status" value="1"/>
</dbReference>
<dbReference type="RefSeq" id="WP_072630066.1">
    <property type="nucleotide sequence ID" value="NZ_MLCB01000106.1"/>
</dbReference>
<reference evidence="3 4" key="1">
    <citation type="submission" date="2016-10" db="EMBL/GenBank/DDBJ databases">
        <title>Genome sequence of Planktotalea frisia SH6-1.</title>
        <authorList>
            <person name="Poehlein A."/>
            <person name="Bakenhus I."/>
            <person name="Voget S."/>
            <person name="Brinkhoff T."/>
            <person name="Simon M."/>
        </authorList>
    </citation>
    <scope>NUCLEOTIDE SEQUENCE [LARGE SCALE GENOMIC DNA]</scope>
    <source>
        <strain evidence="3 4">SH6-1</strain>
    </source>
</reference>
<dbReference type="GO" id="GO:0000166">
    <property type="term" value="F:nucleotide binding"/>
    <property type="evidence" value="ECO:0007669"/>
    <property type="project" value="InterPro"/>
</dbReference>
<evidence type="ECO:0000313" key="4">
    <source>
        <dbReference type="Proteomes" id="UP000184514"/>
    </source>
</evidence>
<name>A0A1L9NYL0_9RHOB</name>
<dbReference type="Gene3D" id="3.40.50.720">
    <property type="entry name" value="NAD(P)-binding Rossmann-like Domain"/>
    <property type="match status" value="1"/>
</dbReference>
<sequence length="352" mass="37561">MHEPVKLAVVGAGLIGQRHIAAIAQAASVELVGVVEPNGVTGISVPCFASLTELFDAASVDGVILSTPTPLHVSGAMDCVKRGVPVLIEKPLATSSTEAAVLTKTAQTASVPILVGHHRRHNPLIQQAAAMIKNGAIGDVRAAQATCWFYKPDDYFDVAPWRKQSGAGPISVNLVHDVDLMRLFCGEVVTVQAQLAPSVRGYENEDLAAAVLRFESGAISTITVSDSVVSPWSWELTSQENPSYPCTGQSCYQIGGSNGSLSLPDMRIWQHQDKKSWWSPMSATNTPQEQSDPLVNQITHFCEVIRGTVEPLVSAQEGLRTLQVVEAIQLAATTQTLIQMAAFTEEVNAAAE</sequence>
<dbReference type="PANTHER" id="PTHR43377">
    <property type="entry name" value="BILIVERDIN REDUCTASE A"/>
    <property type="match status" value="1"/>
</dbReference>
<dbReference type="InterPro" id="IPR055170">
    <property type="entry name" value="GFO_IDH_MocA-like_dom"/>
</dbReference>
<dbReference type="GO" id="GO:0050606">
    <property type="term" value="F:4-carboxy-2-hydroxymuconate semialdehyde hemiacetal dehydrogenase activity"/>
    <property type="evidence" value="ECO:0007669"/>
    <property type="project" value="UniProtKB-EC"/>
</dbReference>
<dbReference type="InterPro" id="IPR051450">
    <property type="entry name" value="Gfo/Idh/MocA_Oxidoreductases"/>
</dbReference>
<protein>
    <submittedName>
        <fullName evidence="3">4-carboxy-2-hydroxymuconate-6-semialdehyde dehydrogenase</fullName>
        <ecNumber evidence="3">1.1.1.312</ecNumber>
    </submittedName>
</protein>
<evidence type="ECO:0000313" key="3">
    <source>
        <dbReference type="EMBL" id="OJI94331.1"/>
    </source>
</evidence>
<evidence type="ECO:0000259" key="2">
    <source>
        <dbReference type="Pfam" id="PF22725"/>
    </source>
</evidence>
<keyword evidence="4" id="KW-1185">Reference proteome</keyword>
<proteinExistence type="predicted"/>
<dbReference type="OrthoDB" id="9792935at2"/>
<dbReference type="STRING" id="696762.PFRI_14620"/>
<dbReference type="InterPro" id="IPR000683">
    <property type="entry name" value="Gfo/Idh/MocA-like_OxRdtase_N"/>
</dbReference>
<dbReference type="EMBL" id="MLCB01000106">
    <property type="protein sequence ID" value="OJI94331.1"/>
    <property type="molecule type" value="Genomic_DNA"/>
</dbReference>
<dbReference type="AlphaFoldDB" id="A0A1L9NYL0"/>
<dbReference type="Pfam" id="PF01408">
    <property type="entry name" value="GFO_IDH_MocA"/>
    <property type="match status" value="1"/>
</dbReference>
<dbReference type="PANTHER" id="PTHR43377:SF8">
    <property type="entry name" value="BLR3664 PROTEIN"/>
    <property type="match status" value="1"/>
</dbReference>
<accession>A0A1L9NYL0</accession>